<evidence type="ECO:0000313" key="2">
    <source>
        <dbReference type="Proteomes" id="UP000692954"/>
    </source>
</evidence>
<evidence type="ECO:0000313" key="1">
    <source>
        <dbReference type="EMBL" id="CAD8079183.1"/>
    </source>
</evidence>
<reference evidence="1" key="1">
    <citation type="submission" date="2021-01" db="EMBL/GenBank/DDBJ databases">
        <authorList>
            <consortium name="Genoscope - CEA"/>
            <person name="William W."/>
        </authorList>
    </citation>
    <scope>NUCLEOTIDE SEQUENCE</scope>
</reference>
<sequence length="254" mass="30702">MNPYSYQSKISDELPITKENSGAYESEEGKNILKKPWEGYETISKILGAFGVKSQQFQVKKYVIQNLININFNHLHYNSKERLKASMVIFLYLEVINSENLLTQINNYNVVSYHNFTHEFALFQLLFFEYDKSELKLFVSKNLIFCSINGKLNSCSKTQDLIIYIRSRNQKNQIDIYVNKQFQSVFMFQLYFNILFQNQELSFLNLITQFTIIRIQTKNCKLYFSYRYRIQYIWQFQRQSRTNFQSELRFYQYY</sequence>
<comment type="caution">
    <text evidence="1">The sequence shown here is derived from an EMBL/GenBank/DDBJ whole genome shotgun (WGS) entry which is preliminary data.</text>
</comment>
<accession>A0A8S1MPT5</accession>
<dbReference type="Proteomes" id="UP000692954">
    <property type="component" value="Unassembled WGS sequence"/>
</dbReference>
<name>A0A8S1MPT5_9CILI</name>
<gene>
    <name evidence="1" type="ORF">PSON_ATCC_30995.1.T0380325</name>
</gene>
<dbReference type="EMBL" id="CAJJDN010000038">
    <property type="protein sequence ID" value="CAD8079183.1"/>
    <property type="molecule type" value="Genomic_DNA"/>
</dbReference>
<keyword evidence="2" id="KW-1185">Reference proteome</keyword>
<organism evidence="1 2">
    <name type="scientific">Paramecium sonneborni</name>
    <dbReference type="NCBI Taxonomy" id="65129"/>
    <lineage>
        <taxon>Eukaryota</taxon>
        <taxon>Sar</taxon>
        <taxon>Alveolata</taxon>
        <taxon>Ciliophora</taxon>
        <taxon>Intramacronucleata</taxon>
        <taxon>Oligohymenophorea</taxon>
        <taxon>Peniculida</taxon>
        <taxon>Parameciidae</taxon>
        <taxon>Paramecium</taxon>
    </lineage>
</organism>
<protein>
    <submittedName>
        <fullName evidence="1">Uncharacterized protein</fullName>
    </submittedName>
</protein>
<dbReference type="AlphaFoldDB" id="A0A8S1MPT5"/>
<proteinExistence type="predicted"/>